<dbReference type="Proteomes" id="UP000659388">
    <property type="component" value="Unassembled WGS sequence"/>
</dbReference>
<sequence length="265" mass="30851">MLKLIGASFLLIISGWLVYRGQADYRTINNESFKPGEVIEYTAHYGFVHAAKGKMVISDEIYSVNNRPCYKVDVYGESTGMFDVFLRIKDNWGTYLDTASIVAHKFYREIEEGKYRKNEIVEFDHSKKKAKVKTFDNKKQKWRSPEYYDIPENIQDLVSGYYYLRVLDFDKYKKDDIITINAFFDKELYSFKVRYLGKETVKTKLGKIKSIMLSPIMPENSLFDGENSIKVWISDNENKVPLKIKADMFVGAVEIDIISYSKGNN</sequence>
<reference evidence="1" key="1">
    <citation type="submission" date="2021-01" db="EMBL/GenBank/DDBJ databases">
        <title>Fulvivirga kasyanovii gen. nov., sp nov., a novel member of the phylum Bacteroidetes isolated from seawater in a mussel farm.</title>
        <authorList>
            <person name="Zhao L.-H."/>
            <person name="Wang Z.-J."/>
        </authorList>
    </citation>
    <scope>NUCLEOTIDE SEQUENCE</scope>
    <source>
        <strain evidence="1">2943</strain>
    </source>
</reference>
<name>A0A937F9F8_9BACT</name>
<dbReference type="EMBL" id="JAESIY010000005">
    <property type="protein sequence ID" value="MBL3656730.1"/>
    <property type="molecule type" value="Genomic_DNA"/>
</dbReference>
<dbReference type="InterPro" id="IPR021457">
    <property type="entry name" value="DUF3108"/>
</dbReference>
<gene>
    <name evidence="1" type="ORF">JL102_11355</name>
</gene>
<organism evidence="1 2">
    <name type="scientific">Fulvivirga sediminis</name>
    <dbReference type="NCBI Taxonomy" id="2803949"/>
    <lineage>
        <taxon>Bacteria</taxon>
        <taxon>Pseudomonadati</taxon>
        <taxon>Bacteroidota</taxon>
        <taxon>Cytophagia</taxon>
        <taxon>Cytophagales</taxon>
        <taxon>Fulvivirgaceae</taxon>
        <taxon>Fulvivirga</taxon>
    </lineage>
</organism>
<dbReference type="RefSeq" id="WP_202244513.1">
    <property type="nucleotide sequence ID" value="NZ_JAESIY010000005.1"/>
</dbReference>
<proteinExistence type="predicted"/>
<evidence type="ECO:0000313" key="1">
    <source>
        <dbReference type="EMBL" id="MBL3656730.1"/>
    </source>
</evidence>
<protein>
    <submittedName>
        <fullName evidence="1">DUF3108 domain-containing protein</fullName>
    </submittedName>
</protein>
<dbReference type="AlphaFoldDB" id="A0A937F9F8"/>
<keyword evidence="2" id="KW-1185">Reference proteome</keyword>
<evidence type="ECO:0000313" key="2">
    <source>
        <dbReference type="Proteomes" id="UP000659388"/>
    </source>
</evidence>
<accession>A0A937F9F8</accession>
<dbReference type="Pfam" id="PF11306">
    <property type="entry name" value="DUF3108"/>
    <property type="match status" value="1"/>
</dbReference>
<comment type="caution">
    <text evidence="1">The sequence shown here is derived from an EMBL/GenBank/DDBJ whole genome shotgun (WGS) entry which is preliminary data.</text>
</comment>